<keyword evidence="3" id="KW-1185">Reference proteome</keyword>
<organism evidence="2 3">
    <name type="scientific">Acrasis kona</name>
    <dbReference type="NCBI Taxonomy" id="1008807"/>
    <lineage>
        <taxon>Eukaryota</taxon>
        <taxon>Discoba</taxon>
        <taxon>Heterolobosea</taxon>
        <taxon>Tetramitia</taxon>
        <taxon>Eutetramitia</taxon>
        <taxon>Acrasidae</taxon>
        <taxon>Acrasis</taxon>
    </lineage>
</organism>
<proteinExistence type="predicted"/>
<keyword evidence="1" id="KW-0472">Membrane</keyword>
<protein>
    <submittedName>
        <fullName evidence="2">Uncharacterized protein</fullName>
    </submittedName>
</protein>
<comment type="caution">
    <text evidence="2">The sequence shown here is derived from an EMBL/GenBank/DDBJ whole genome shotgun (WGS) entry which is preliminary data.</text>
</comment>
<gene>
    <name evidence="2" type="ORF">AKO1_006730</name>
</gene>
<keyword evidence="1" id="KW-0812">Transmembrane</keyword>
<evidence type="ECO:0000313" key="3">
    <source>
        <dbReference type="Proteomes" id="UP001431209"/>
    </source>
</evidence>
<dbReference type="Proteomes" id="UP001431209">
    <property type="component" value="Unassembled WGS sequence"/>
</dbReference>
<name>A0AAW2ZMW2_9EUKA</name>
<keyword evidence="1" id="KW-1133">Transmembrane helix</keyword>
<dbReference type="AlphaFoldDB" id="A0AAW2ZMW2"/>
<dbReference type="EMBL" id="JAOPGA020001639">
    <property type="protein sequence ID" value="KAL0490110.1"/>
    <property type="molecule type" value="Genomic_DNA"/>
</dbReference>
<feature type="non-terminal residue" evidence="2">
    <location>
        <position position="105"/>
    </location>
</feature>
<evidence type="ECO:0000313" key="2">
    <source>
        <dbReference type="EMBL" id="KAL0490110.1"/>
    </source>
</evidence>
<evidence type="ECO:0000256" key="1">
    <source>
        <dbReference type="SAM" id="Phobius"/>
    </source>
</evidence>
<sequence length="105" mass="12176">MPSNPMYYISPFIEVLNKIRSSPPNKVERVMYEYSNNLLSVNPFKRMLIDLGCCLGLLFVCGSTQTFDVYYRYMSPYLGYVLTSIICANAFIVYYLIPQLSKHHP</sequence>
<feature type="transmembrane region" description="Helical" evidence="1">
    <location>
        <begin position="77"/>
        <end position="97"/>
    </location>
</feature>
<feature type="transmembrane region" description="Helical" evidence="1">
    <location>
        <begin position="48"/>
        <end position="71"/>
    </location>
</feature>
<accession>A0AAW2ZMW2</accession>
<reference evidence="2 3" key="1">
    <citation type="submission" date="2024-03" db="EMBL/GenBank/DDBJ databases">
        <title>The Acrasis kona genome and developmental transcriptomes reveal deep origins of eukaryotic multicellular pathways.</title>
        <authorList>
            <person name="Sheikh S."/>
            <person name="Fu C.-J."/>
            <person name="Brown M.W."/>
            <person name="Baldauf S.L."/>
        </authorList>
    </citation>
    <scope>NUCLEOTIDE SEQUENCE [LARGE SCALE GENOMIC DNA]</scope>
    <source>
        <strain evidence="2 3">ATCC MYA-3509</strain>
    </source>
</reference>